<dbReference type="PANTHER" id="PTHR43280">
    <property type="entry name" value="ARAC-FAMILY TRANSCRIPTIONAL REGULATOR"/>
    <property type="match status" value="1"/>
</dbReference>
<dbReference type="AlphaFoldDB" id="A0A841HRY3"/>
<dbReference type="SUPFAM" id="SSF46689">
    <property type="entry name" value="Homeodomain-like"/>
    <property type="match status" value="1"/>
</dbReference>
<dbReference type="PANTHER" id="PTHR43280:SF29">
    <property type="entry name" value="ARAC-FAMILY TRANSCRIPTIONAL REGULATOR"/>
    <property type="match status" value="1"/>
</dbReference>
<proteinExistence type="predicted"/>
<keyword evidence="4" id="KW-0472">Membrane</keyword>
<dbReference type="Proteomes" id="UP000588068">
    <property type="component" value="Unassembled WGS sequence"/>
</dbReference>
<protein>
    <submittedName>
        <fullName evidence="6">AraC-like DNA-binding protein</fullName>
    </submittedName>
</protein>
<organism evidence="6 7">
    <name type="scientific">Povalibacter uvarum</name>
    <dbReference type="NCBI Taxonomy" id="732238"/>
    <lineage>
        <taxon>Bacteria</taxon>
        <taxon>Pseudomonadati</taxon>
        <taxon>Pseudomonadota</taxon>
        <taxon>Gammaproteobacteria</taxon>
        <taxon>Steroidobacterales</taxon>
        <taxon>Steroidobacteraceae</taxon>
        <taxon>Povalibacter</taxon>
    </lineage>
</organism>
<evidence type="ECO:0000256" key="1">
    <source>
        <dbReference type="ARBA" id="ARBA00023015"/>
    </source>
</evidence>
<keyword evidence="2 6" id="KW-0238">DNA-binding</keyword>
<keyword evidence="3" id="KW-0804">Transcription</keyword>
<dbReference type="PROSITE" id="PS00041">
    <property type="entry name" value="HTH_ARAC_FAMILY_1"/>
    <property type="match status" value="1"/>
</dbReference>
<dbReference type="EMBL" id="JACHHZ010000006">
    <property type="protein sequence ID" value="MBB6096121.1"/>
    <property type="molecule type" value="Genomic_DNA"/>
</dbReference>
<dbReference type="SMART" id="SM00342">
    <property type="entry name" value="HTH_ARAC"/>
    <property type="match status" value="1"/>
</dbReference>
<keyword evidence="7" id="KW-1185">Reference proteome</keyword>
<evidence type="ECO:0000256" key="2">
    <source>
        <dbReference type="ARBA" id="ARBA00023125"/>
    </source>
</evidence>
<keyword evidence="4" id="KW-0812">Transmembrane</keyword>
<comment type="caution">
    <text evidence="6">The sequence shown here is derived from an EMBL/GenBank/DDBJ whole genome shotgun (WGS) entry which is preliminary data.</text>
</comment>
<accession>A0A841HRY3</accession>
<evidence type="ECO:0000259" key="5">
    <source>
        <dbReference type="PROSITE" id="PS01124"/>
    </source>
</evidence>
<feature type="transmembrane region" description="Helical" evidence="4">
    <location>
        <begin position="25"/>
        <end position="44"/>
    </location>
</feature>
<evidence type="ECO:0000256" key="3">
    <source>
        <dbReference type="ARBA" id="ARBA00023163"/>
    </source>
</evidence>
<dbReference type="PRINTS" id="PR00032">
    <property type="entry name" value="HTHARAC"/>
</dbReference>
<dbReference type="PROSITE" id="PS01124">
    <property type="entry name" value="HTH_ARAC_FAMILY_2"/>
    <property type="match status" value="1"/>
</dbReference>
<dbReference type="Pfam" id="PF12833">
    <property type="entry name" value="HTH_18"/>
    <property type="match status" value="1"/>
</dbReference>
<name>A0A841HRY3_9GAMM</name>
<evidence type="ECO:0000313" key="6">
    <source>
        <dbReference type="EMBL" id="MBB6096121.1"/>
    </source>
</evidence>
<sequence>MALNWFVSLLRILHCVILGKDTGLGLVFAFMEVGVTLWAIFSLLQPTTDAMQLPAIARIDTTQAAAKYGRSALDATARARIQRKLSAAMTDLRLHRDSALSLRALCDHIRENPHYVSQVLNQDLATSFHDFVNRQRIDDAKVALRSSPERPILEIALDVGFNSKSTFNAAFRAHAGMTPSEYRRPQAASPLP</sequence>
<feature type="domain" description="HTH araC/xylS-type" evidence="5">
    <location>
        <begin position="86"/>
        <end position="185"/>
    </location>
</feature>
<keyword evidence="1" id="KW-0805">Transcription regulation</keyword>
<evidence type="ECO:0000313" key="7">
    <source>
        <dbReference type="Proteomes" id="UP000588068"/>
    </source>
</evidence>
<dbReference type="InterPro" id="IPR020449">
    <property type="entry name" value="Tscrpt_reg_AraC-type_HTH"/>
</dbReference>
<dbReference type="InterPro" id="IPR018062">
    <property type="entry name" value="HTH_AraC-typ_CS"/>
</dbReference>
<keyword evidence="4" id="KW-1133">Transmembrane helix</keyword>
<dbReference type="GO" id="GO:0043565">
    <property type="term" value="F:sequence-specific DNA binding"/>
    <property type="evidence" value="ECO:0007669"/>
    <property type="project" value="InterPro"/>
</dbReference>
<evidence type="ECO:0000256" key="4">
    <source>
        <dbReference type="SAM" id="Phobius"/>
    </source>
</evidence>
<dbReference type="InterPro" id="IPR018060">
    <property type="entry name" value="HTH_AraC"/>
</dbReference>
<dbReference type="Gene3D" id="1.10.10.60">
    <property type="entry name" value="Homeodomain-like"/>
    <property type="match status" value="1"/>
</dbReference>
<dbReference type="RefSeq" id="WP_184335492.1">
    <property type="nucleotide sequence ID" value="NZ_JACHHZ010000006.1"/>
</dbReference>
<dbReference type="InterPro" id="IPR009057">
    <property type="entry name" value="Homeodomain-like_sf"/>
</dbReference>
<reference evidence="6 7" key="1">
    <citation type="submission" date="2020-08" db="EMBL/GenBank/DDBJ databases">
        <title>Genomic Encyclopedia of Type Strains, Phase IV (KMG-IV): sequencing the most valuable type-strain genomes for metagenomic binning, comparative biology and taxonomic classification.</title>
        <authorList>
            <person name="Goeker M."/>
        </authorList>
    </citation>
    <scope>NUCLEOTIDE SEQUENCE [LARGE SCALE GENOMIC DNA]</scope>
    <source>
        <strain evidence="6 7">DSM 26723</strain>
    </source>
</reference>
<dbReference type="GO" id="GO:0003700">
    <property type="term" value="F:DNA-binding transcription factor activity"/>
    <property type="evidence" value="ECO:0007669"/>
    <property type="project" value="InterPro"/>
</dbReference>
<gene>
    <name evidence="6" type="ORF">HNQ60_005012</name>
</gene>